<dbReference type="Proteomes" id="UP000235897">
    <property type="component" value="Unassembled WGS sequence"/>
</dbReference>
<feature type="transmembrane region" description="Helical" evidence="1">
    <location>
        <begin position="49"/>
        <end position="73"/>
    </location>
</feature>
<dbReference type="RefSeq" id="WP_102847052.1">
    <property type="nucleotide sequence ID" value="NZ_CP073105.1"/>
</dbReference>
<organism evidence="2 3">
    <name type="scientific">Stutzerimonas stutzeri</name>
    <name type="common">Pseudomonas stutzeri</name>
    <dbReference type="NCBI Taxonomy" id="316"/>
    <lineage>
        <taxon>Bacteria</taxon>
        <taxon>Pseudomonadati</taxon>
        <taxon>Pseudomonadota</taxon>
        <taxon>Gammaproteobacteria</taxon>
        <taxon>Pseudomonadales</taxon>
        <taxon>Pseudomonadaceae</taxon>
        <taxon>Stutzerimonas</taxon>
    </lineage>
</organism>
<feature type="transmembrane region" description="Helical" evidence="1">
    <location>
        <begin position="6"/>
        <end position="28"/>
    </location>
</feature>
<evidence type="ECO:0008006" key="4">
    <source>
        <dbReference type="Google" id="ProtNLM"/>
    </source>
</evidence>
<comment type="caution">
    <text evidence="2">The sequence shown here is derived from an EMBL/GenBank/DDBJ whole genome shotgun (WGS) entry which is preliminary data.</text>
</comment>
<dbReference type="InterPro" id="IPR007418">
    <property type="entry name" value="DUF474"/>
</dbReference>
<keyword evidence="1" id="KW-0812">Transmembrane</keyword>
<protein>
    <recommendedName>
        <fullName evidence="4">Integral membrane protein</fullName>
    </recommendedName>
</protein>
<feature type="transmembrane region" description="Helical" evidence="1">
    <location>
        <begin position="123"/>
        <end position="144"/>
    </location>
</feature>
<name>A0A2N8SQP7_STUST</name>
<dbReference type="PIRSF" id="PIRSF015875">
    <property type="entry name" value="UCP015875"/>
    <property type="match status" value="1"/>
</dbReference>
<dbReference type="EMBL" id="POUW01000005">
    <property type="protein sequence ID" value="PNG04818.1"/>
    <property type="molecule type" value="Genomic_DNA"/>
</dbReference>
<keyword evidence="1" id="KW-1133">Transmembrane helix</keyword>
<sequence>MSYSLVHTIHLLAAIFFIGTLFVEVAVLGRVRQQIEPSLMQTVDKAIGARLRVVLHGVVLFVYGAGIGLAWYHRHSLADPFSSSFATLLSLKILLAIGVFFSFGLVALLLRSGRMTPARYRRIHWAIFAQMIGIVLLAKGMFYLHW</sequence>
<dbReference type="AlphaFoldDB" id="A0A2N8SQP7"/>
<evidence type="ECO:0000256" key="1">
    <source>
        <dbReference type="SAM" id="Phobius"/>
    </source>
</evidence>
<proteinExistence type="predicted"/>
<accession>A0A2N8SQP7</accession>
<feature type="transmembrane region" description="Helical" evidence="1">
    <location>
        <begin position="93"/>
        <end position="111"/>
    </location>
</feature>
<gene>
    <name evidence="2" type="ORF">CXL00_14215</name>
</gene>
<keyword evidence="1" id="KW-0472">Membrane</keyword>
<reference evidence="2 3" key="1">
    <citation type="submission" date="2018-01" db="EMBL/GenBank/DDBJ databases">
        <title>Denitrification phenotypes of diverse strains of Pseudomonas stutzeri.</title>
        <authorList>
            <person name="Milligan D.A."/>
            <person name="Bergaust L."/>
            <person name="Bakken L.R."/>
            <person name="Frostegard A."/>
        </authorList>
    </citation>
    <scope>NUCLEOTIDE SEQUENCE [LARGE SCALE GENOMIC DNA]</scope>
    <source>
        <strain evidence="2 3">28a3</strain>
    </source>
</reference>
<dbReference type="OrthoDB" id="5955722at2"/>
<evidence type="ECO:0000313" key="3">
    <source>
        <dbReference type="Proteomes" id="UP000235897"/>
    </source>
</evidence>
<evidence type="ECO:0000313" key="2">
    <source>
        <dbReference type="EMBL" id="PNG04818.1"/>
    </source>
</evidence>